<comment type="caution">
    <text evidence="2">The sequence shown here is derived from an EMBL/GenBank/DDBJ whole genome shotgun (WGS) entry which is preliminary data.</text>
</comment>
<feature type="signal peptide" evidence="1">
    <location>
        <begin position="1"/>
        <end position="18"/>
    </location>
</feature>
<dbReference type="EMBL" id="JARKNE010000010">
    <property type="protein sequence ID" value="KAK5793040.1"/>
    <property type="molecule type" value="Genomic_DNA"/>
</dbReference>
<name>A0ABR0NDF1_GOSAR</name>
<dbReference type="Proteomes" id="UP001358586">
    <property type="component" value="Chromosome 10"/>
</dbReference>
<proteinExistence type="predicted"/>
<gene>
    <name evidence="2" type="ORF">PVK06_034175</name>
</gene>
<accession>A0ABR0NDF1</accession>
<reference evidence="2 3" key="1">
    <citation type="submission" date="2023-03" db="EMBL/GenBank/DDBJ databases">
        <title>WGS of Gossypium arboreum.</title>
        <authorList>
            <person name="Yu D."/>
        </authorList>
    </citation>
    <scope>NUCLEOTIDE SEQUENCE [LARGE SCALE GENOMIC DNA]</scope>
    <source>
        <tissue evidence="2">Leaf</tissue>
    </source>
</reference>
<keyword evidence="1" id="KW-0732">Signal</keyword>
<sequence length="132" mass="15401">MSWGSAVLAILYRDLCQATKPDKMSIAYSCCSHGFGGDYHFYIPEWNHGPSYVRLPKQIKNIGLLLDQRSEAEFPIWSISPDLESLASRICYQWRRGVDNFIRRGNDEWPSNVGPKEVPRRVRHRLYPNKHH</sequence>
<protein>
    <submittedName>
        <fullName evidence="2">Uncharacterized protein</fullName>
    </submittedName>
</protein>
<evidence type="ECO:0000313" key="3">
    <source>
        <dbReference type="Proteomes" id="UP001358586"/>
    </source>
</evidence>
<evidence type="ECO:0000313" key="2">
    <source>
        <dbReference type="EMBL" id="KAK5793040.1"/>
    </source>
</evidence>
<keyword evidence="3" id="KW-1185">Reference proteome</keyword>
<feature type="chain" id="PRO_5045758108" evidence="1">
    <location>
        <begin position="19"/>
        <end position="132"/>
    </location>
</feature>
<evidence type="ECO:0000256" key="1">
    <source>
        <dbReference type="SAM" id="SignalP"/>
    </source>
</evidence>
<organism evidence="2 3">
    <name type="scientific">Gossypium arboreum</name>
    <name type="common">Tree cotton</name>
    <name type="synonym">Gossypium nanking</name>
    <dbReference type="NCBI Taxonomy" id="29729"/>
    <lineage>
        <taxon>Eukaryota</taxon>
        <taxon>Viridiplantae</taxon>
        <taxon>Streptophyta</taxon>
        <taxon>Embryophyta</taxon>
        <taxon>Tracheophyta</taxon>
        <taxon>Spermatophyta</taxon>
        <taxon>Magnoliopsida</taxon>
        <taxon>eudicotyledons</taxon>
        <taxon>Gunneridae</taxon>
        <taxon>Pentapetalae</taxon>
        <taxon>rosids</taxon>
        <taxon>malvids</taxon>
        <taxon>Malvales</taxon>
        <taxon>Malvaceae</taxon>
        <taxon>Malvoideae</taxon>
        <taxon>Gossypium</taxon>
    </lineage>
</organism>